<dbReference type="Pfam" id="PF25876">
    <property type="entry name" value="HH_MFP_RND"/>
    <property type="match status" value="1"/>
</dbReference>
<protein>
    <submittedName>
        <fullName evidence="7">Multidrug resistance protein MdtA</fullName>
    </submittedName>
</protein>
<dbReference type="InterPro" id="IPR058624">
    <property type="entry name" value="MdtA-like_HH"/>
</dbReference>
<dbReference type="EMBL" id="VSSQ01012159">
    <property type="protein sequence ID" value="MPM48578.1"/>
    <property type="molecule type" value="Genomic_DNA"/>
</dbReference>
<dbReference type="Gene3D" id="2.40.420.20">
    <property type="match status" value="1"/>
</dbReference>
<dbReference type="Gene3D" id="2.40.30.170">
    <property type="match status" value="1"/>
</dbReference>
<proteinExistence type="predicted"/>
<feature type="domain" description="Multidrug resistance protein MdtA-like alpha-helical hairpin" evidence="3">
    <location>
        <begin position="148"/>
        <end position="212"/>
    </location>
</feature>
<dbReference type="GO" id="GO:0005886">
    <property type="term" value="C:plasma membrane"/>
    <property type="evidence" value="ECO:0007669"/>
    <property type="project" value="TreeGrafter"/>
</dbReference>
<keyword evidence="2" id="KW-1133">Transmembrane helix</keyword>
<dbReference type="Gene3D" id="1.10.287.470">
    <property type="entry name" value="Helix hairpin bin"/>
    <property type="match status" value="1"/>
</dbReference>
<accession>A0A645A7A3</accession>
<dbReference type="Pfam" id="PF25967">
    <property type="entry name" value="RND-MFP_C"/>
    <property type="match status" value="1"/>
</dbReference>
<dbReference type="Pfam" id="PF25944">
    <property type="entry name" value="Beta-barrel_RND"/>
    <property type="match status" value="1"/>
</dbReference>
<evidence type="ECO:0000256" key="2">
    <source>
        <dbReference type="SAM" id="Phobius"/>
    </source>
</evidence>
<feature type="transmembrane region" description="Helical" evidence="2">
    <location>
        <begin position="37"/>
        <end position="57"/>
    </location>
</feature>
<comment type="caution">
    <text evidence="7">The sequence shown here is derived from an EMBL/GenBank/DDBJ whole genome shotgun (WGS) entry which is preliminary data.</text>
</comment>
<dbReference type="InterPro" id="IPR006143">
    <property type="entry name" value="RND_pump_MFP"/>
</dbReference>
<dbReference type="AlphaFoldDB" id="A0A645A7A3"/>
<keyword evidence="2" id="KW-0472">Membrane</keyword>
<dbReference type="GO" id="GO:0022857">
    <property type="term" value="F:transmembrane transporter activity"/>
    <property type="evidence" value="ECO:0007669"/>
    <property type="project" value="InterPro"/>
</dbReference>
<gene>
    <name evidence="7" type="primary">mdtA_58</name>
    <name evidence="7" type="ORF">SDC9_95303</name>
</gene>
<evidence type="ECO:0000259" key="5">
    <source>
        <dbReference type="Pfam" id="PF25944"/>
    </source>
</evidence>
<evidence type="ECO:0000259" key="6">
    <source>
        <dbReference type="Pfam" id="PF25967"/>
    </source>
</evidence>
<dbReference type="InterPro" id="IPR058625">
    <property type="entry name" value="MdtA-like_BSH"/>
</dbReference>
<dbReference type="Pfam" id="PF25917">
    <property type="entry name" value="BSH_RND"/>
    <property type="match status" value="1"/>
</dbReference>
<dbReference type="GO" id="GO:0046677">
    <property type="term" value="P:response to antibiotic"/>
    <property type="evidence" value="ECO:0007669"/>
    <property type="project" value="TreeGrafter"/>
</dbReference>
<reference evidence="7" key="1">
    <citation type="submission" date="2019-08" db="EMBL/GenBank/DDBJ databases">
        <authorList>
            <person name="Kucharzyk K."/>
            <person name="Murdoch R.W."/>
            <person name="Higgins S."/>
            <person name="Loffler F."/>
        </authorList>
    </citation>
    <scope>NUCLEOTIDE SEQUENCE</scope>
</reference>
<evidence type="ECO:0000256" key="1">
    <source>
        <dbReference type="ARBA" id="ARBA00004196"/>
    </source>
</evidence>
<feature type="domain" description="Multidrug resistance protein MdtA-like beta-barrel" evidence="5">
    <location>
        <begin position="274"/>
        <end position="334"/>
    </location>
</feature>
<organism evidence="7">
    <name type="scientific">bioreactor metagenome</name>
    <dbReference type="NCBI Taxonomy" id="1076179"/>
    <lineage>
        <taxon>unclassified sequences</taxon>
        <taxon>metagenomes</taxon>
        <taxon>ecological metagenomes</taxon>
    </lineage>
</organism>
<name>A0A645A7A3_9ZZZZ</name>
<evidence type="ECO:0000259" key="3">
    <source>
        <dbReference type="Pfam" id="PF25876"/>
    </source>
</evidence>
<dbReference type="NCBIfam" id="TIGR01730">
    <property type="entry name" value="RND_mfp"/>
    <property type="match status" value="1"/>
</dbReference>
<evidence type="ECO:0000313" key="7">
    <source>
        <dbReference type="EMBL" id="MPM48578.1"/>
    </source>
</evidence>
<feature type="domain" description="Multidrug resistance protein MdtA-like barrel-sandwich hybrid" evidence="4">
    <location>
        <begin position="102"/>
        <end position="243"/>
    </location>
</feature>
<dbReference type="Gene3D" id="2.40.50.100">
    <property type="match status" value="1"/>
</dbReference>
<feature type="domain" description="Multidrug resistance protein MdtA-like C-terminal permuted SH3" evidence="6">
    <location>
        <begin position="345"/>
        <end position="399"/>
    </location>
</feature>
<keyword evidence="2" id="KW-0812">Transmembrane</keyword>
<dbReference type="PANTHER" id="PTHR30158">
    <property type="entry name" value="ACRA/E-RELATED COMPONENT OF DRUG EFFLUX TRANSPORTER"/>
    <property type="match status" value="1"/>
</dbReference>
<evidence type="ECO:0000259" key="4">
    <source>
        <dbReference type="Pfam" id="PF25917"/>
    </source>
</evidence>
<comment type="subcellular location">
    <subcellularLocation>
        <location evidence="1">Cell envelope</location>
    </subcellularLocation>
</comment>
<dbReference type="InterPro" id="IPR058627">
    <property type="entry name" value="MdtA-like_C"/>
</dbReference>
<sequence>MKIKQNVLTRGVDVPVENENNAAKTPDETQNTESKKYIIYVIIAFVVIAAAGGWWYVKNEEKKKAAAAAAAMVPPPVVSEMAVKRSDMPIIMEYTGQTAGFRQAELRAQVGGIIKRKSYKEGMPVKAGQVMFVIDQAPYRAAVSRNYASLKQSEVQMNLMKTDFDRASSLYKKNAVSKAEFDTAESNFEASKSAVDASRAALRQSQIDLEWTSVRAPISGLSGKENYSVGNLVEAGGLLTTIVQSDKVYVDFAIPADTYRKNAQLISQGLLKTEAGGPYVELALGDGTRIDKKGKIDFQNQFVTPQTASINARAVFDNKDNSLYSGQFVRVFVKGYYVPKIIQVPLKSIVQAGEKSFVYKLKDENITEKTEITILKTIDNTCLVGSGLSEGEKIVLDGVAKVKPGEKVAIEGAK</sequence>
<dbReference type="SUPFAM" id="SSF111369">
    <property type="entry name" value="HlyD-like secretion proteins"/>
    <property type="match status" value="1"/>
</dbReference>
<dbReference type="GO" id="GO:0030313">
    <property type="term" value="C:cell envelope"/>
    <property type="evidence" value="ECO:0007669"/>
    <property type="project" value="UniProtKB-SubCell"/>
</dbReference>
<dbReference type="InterPro" id="IPR058626">
    <property type="entry name" value="MdtA-like_b-barrel"/>
</dbReference>